<dbReference type="HAMAP" id="MF_00436">
    <property type="entry name" value="Hfq"/>
    <property type="match status" value="1"/>
</dbReference>
<dbReference type="PROSITE" id="PS52002">
    <property type="entry name" value="SM"/>
    <property type="match status" value="1"/>
</dbReference>
<dbReference type="NCBIfam" id="TIGR02383">
    <property type="entry name" value="Hfq"/>
    <property type="match status" value="1"/>
</dbReference>
<proteinExistence type="inferred from homology"/>
<dbReference type="Pfam" id="PF17209">
    <property type="entry name" value="Hfq"/>
    <property type="match status" value="1"/>
</dbReference>
<organism evidence="6 7">
    <name type="scientific">Pelosinus baikalensis</name>
    <dbReference type="NCBI Taxonomy" id="2892015"/>
    <lineage>
        <taxon>Bacteria</taxon>
        <taxon>Bacillati</taxon>
        <taxon>Bacillota</taxon>
        <taxon>Negativicutes</taxon>
        <taxon>Selenomonadales</taxon>
        <taxon>Sporomusaceae</taxon>
        <taxon>Pelosinus</taxon>
    </lineage>
</organism>
<evidence type="ECO:0000256" key="1">
    <source>
        <dbReference type="ARBA" id="ARBA00022884"/>
    </source>
</evidence>
<dbReference type="CDD" id="cd01716">
    <property type="entry name" value="Hfq"/>
    <property type="match status" value="1"/>
</dbReference>
<dbReference type="InterPro" id="IPR047575">
    <property type="entry name" value="Sm"/>
</dbReference>
<dbReference type="InterPro" id="IPR005001">
    <property type="entry name" value="Hfq"/>
</dbReference>
<keyword evidence="2 3" id="KW-0346">Stress response</keyword>
<dbReference type="NCBIfam" id="NF001602">
    <property type="entry name" value="PRK00395.1"/>
    <property type="match status" value="1"/>
</dbReference>
<protein>
    <recommendedName>
        <fullName evidence="3">RNA-binding protein Hfq</fullName>
    </recommendedName>
</protein>
<name>A0ABS8HMQ7_9FIRM</name>
<dbReference type="RefSeq" id="WP_007956510.1">
    <property type="nucleotide sequence ID" value="NZ_JAJHJB010000003.1"/>
</dbReference>
<evidence type="ECO:0000259" key="5">
    <source>
        <dbReference type="PROSITE" id="PS52002"/>
    </source>
</evidence>
<evidence type="ECO:0000256" key="2">
    <source>
        <dbReference type="ARBA" id="ARBA00023016"/>
    </source>
</evidence>
<comment type="function">
    <text evidence="3">RNA chaperone that binds small regulatory RNA (sRNAs) and mRNAs to facilitate mRNA translational regulation in response to envelope stress, environmental stress and changes in metabolite concentrations. Also binds with high specificity to tRNAs.</text>
</comment>
<keyword evidence="1 3" id="KW-0694">RNA-binding</keyword>
<comment type="subunit">
    <text evidence="3">Homohexamer.</text>
</comment>
<comment type="caution">
    <text evidence="6">The sequence shown here is derived from an EMBL/GenBank/DDBJ whole genome shotgun (WGS) entry which is preliminary data.</text>
</comment>
<dbReference type="Proteomes" id="UP001165492">
    <property type="component" value="Unassembled WGS sequence"/>
</dbReference>
<sequence length="88" mass="10042">MLNKAINLQDSFLNQIRKENNLPVIIYLINGFQLRGVVKGFDNFTVIIENDGKQQLVYKHAISTITPLRPLSSTSHEKKEDNKSDKSL</sequence>
<keyword evidence="7" id="KW-1185">Reference proteome</keyword>
<dbReference type="Gene3D" id="2.30.30.100">
    <property type="match status" value="1"/>
</dbReference>
<feature type="domain" description="Sm" evidence="5">
    <location>
        <begin position="11"/>
        <end position="71"/>
    </location>
</feature>
<evidence type="ECO:0000256" key="4">
    <source>
        <dbReference type="SAM" id="MobiDB-lite"/>
    </source>
</evidence>
<dbReference type="PANTHER" id="PTHR34772">
    <property type="entry name" value="RNA-BINDING PROTEIN HFQ"/>
    <property type="match status" value="1"/>
</dbReference>
<evidence type="ECO:0000313" key="6">
    <source>
        <dbReference type="EMBL" id="MCC5464503.1"/>
    </source>
</evidence>
<dbReference type="InterPro" id="IPR010920">
    <property type="entry name" value="LSM_dom_sf"/>
</dbReference>
<feature type="compositionally biased region" description="Basic and acidic residues" evidence="4">
    <location>
        <begin position="75"/>
        <end position="88"/>
    </location>
</feature>
<dbReference type="EMBL" id="JAJHJB010000003">
    <property type="protein sequence ID" value="MCC5464503.1"/>
    <property type="molecule type" value="Genomic_DNA"/>
</dbReference>
<evidence type="ECO:0000256" key="3">
    <source>
        <dbReference type="HAMAP-Rule" id="MF_00436"/>
    </source>
</evidence>
<feature type="region of interest" description="Disordered" evidence="4">
    <location>
        <begin position="69"/>
        <end position="88"/>
    </location>
</feature>
<comment type="similarity">
    <text evidence="3">Belongs to the Hfq family.</text>
</comment>
<evidence type="ECO:0000313" key="7">
    <source>
        <dbReference type="Proteomes" id="UP001165492"/>
    </source>
</evidence>
<reference evidence="6" key="1">
    <citation type="submission" date="2021-11" db="EMBL/GenBank/DDBJ databases">
        <title>Description of a new species Pelosinus isolated from the bottom sediments of Lake Baikal.</title>
        <authorList>
            <person name="Zakharyuk A."/>
        </authorList>
    </citation>
    <scope>NUCLEOTIDE SEQUENCE</scope>
    <source>
        <strain evidence="6">Bkl1</strain>
    </source>
</reference>
<accession>A0ABS8HMQ7</accession>
<dbReference type="SUPFAM" id="SSF50182">
    <property type="entry name" value="Sm-like ribonucleoproteins"/>
    <property type="match status" value="1"/>
</dbReference>
<gene>
    <name evidence="3 6" type="primary">hfq</name>
    <name evidence="6" type="ORF">LMF89_03880</name>
</gene>
<dbReference type="PANTHER" id="PTHR34772:SF1">
    <property type="entry name" value="RNA-BINDING PROTEIN HFQ"/>
    <property type="match status" value="1"/>
</dbReference>